<protein>
    <submittedName>
        <fullName evidence="1">TIGR02594 family protein</fullName>
    </submittedName>
</protein>
<dbReference type="NCBIfam" id="TIGR02594">
    <property type="entry name" value="TIGR02594 family protein"/>
    <property type="match status" value="1"/>
</dbReference>
<gene>
    <name evidence="1" type="ORF">SAMN04244550_03617</name>
</gene>
<sequence>MSTDQTDAIRLIQSGLDKLGHSPGAIDGKWGVRTAQALKQLLSANGRSAALAPPGPLPWITEAKTALGRNEARDRSWLMDWLKRDGRSLGDPSKNPWCGDFVETCIRMALPDEPLLGALGTNPYWARNWLLFGQAVQPITGAVLIFERSSGGHVGFAVGQDDTHFYVLGGNQSDAVTIARIAKSRLLGARWPATYPPRLQRLPTMKPGEFLATTNEI</sequence>
<dbReference type="EMBL" id="FNAY01000041">
    <property type="protein sequence ID" value="SDG22588.1"/>
    <property type="molecule type" value="Genomic_DNA"/>
</dbReference>
<organism evidence="1 2">
    <name type="scientific">Rhodobacter capsulatus</name>
    <name type="common">Rhodopseudomonas capsulata</name>
    <dbReference type="NCBI Taxonomy" id="1061"/>
    <lineage>
        <taxon>Bacteria</taxon>
        <taxon>Pseudomonadati</taxon>
        <taxon>Pseudomonadota</taxon>
        <taxon>Alphaproteobacteria</taxon>
        <taxon>Rhodobacterales</taxon>
        <taxon>Rhodobacter group</taxon>
        <taxon>Rhodobacter</taxon>
    </lineage>
</organism>
<dbReference type="AlphaFoldDB" id="A0A1G7SHW6"/>
<dbReference type="Gene3D" id="1.10.101.10">
    <property type="entry name" value="PGBD-like superfamily/PGBD"/>
    <property type="match status" value="1"/>
</dbReference>
<dbReference type="SUPFAM" id="SSF47090">
    <property type="entry name" value="PGBD-like"/>
    <property type="match status" value="1"/>
</dbReference>
<dbReference type="RefSeq" id="WP_074556194.1">
    <property type="nucleotide sequence ID" value="NZ_CP119563.1"/>
</dbReference>
<accession>A0A1G7SHW6</accession>
<dbReference type="InterPro" id="IPR013423">
    <property type="entry name" value="CHP02594"/>
</dbReference>
<reference evidence="1 2" key="1">
    <citation type="submission" date="2016-10" db="EMBL/GenBank/DDBJ databases">
        <authorList>
            <person name="de Groot N.N."/>
        </authorList>
    </citation>
    <scope>NUCLEOTIDE SEQUENCE [LARGE SCALE GENOMIC DNA]</scope>
    <source>
        <strain evidence="2">DSM 938 / 37b4</strain>
    </source>
</reference>
<dbReference type="OrthoDB" id="5395100at2"/>
<proteinExistence type="predicted"/>
<evidence type="ECO:0000313" key="2">
    <source>
        <dbReference type="Proteomes" id="UP000183812"/>
    </source>
</evidence>
<dbReference type="InterPro" id="IPR036365">
    <property type="entry name" value="PGBD-like_sf"/>
</dbReference>
<dbReference type="Proteomes" id="UP000183812">
    <property type="component" value="Unassembled WGS sequence"/>
</dbReference>
<dbReference type="InterPro" id="IPR036366">
    <property type="entry name" value="PGBDSf"/>
</dbReference>
<evidence type="ECO:0000313" key="1">
    <source>
        <dbReference type="EMBL" id="SDG22588.1"/>
    </source>
</evidence>
<name>A0A1G7SHW6_RHOCA</name>